<feature type="region of interest" description="Disordered" evidence="2">
    <location>
        <begin position="107"/>
        <end position="133"/>
    </location>
</feature>
<dbReference type="KEGG" id="moz:MoryE10_09010"/>
<dbReference type="RefSeq" id="WP_054774757.1">
    <property type="nucleotide sequence ID" value="NZ_AP019782.1"/>
</dbReference>
<dbReference type="EMBL" id="AP019782">
    <property type="protein sequence ID" value="BBL70295.1"/>
    <property type="molecule type" value="Genomic_DNA"/>
</dbReference>
<name>A0A8D4VM10_9GAMM</name>
<keyword evidence="3" id="KW-0732">Signal</keyword>
<evidence type="ECO:0000256" key="1">
    <source>
        <dbReference type="SAM" id="Coils"/>
    </source>
</evidence>
<feature type="compositionally biased region" description="Pro residues" evidence="2">
    <location>
        <begin position="122"/>
        <end position="133"/>
    </location>
</feature>
<accession>A0A8D4VM10</accession>
<reference evidence="4" key="1">
    <citation type="submission" date="2019-06" db="EMBL/GenBank/DDBJ databases">
        <title>Complete genome sequence of Methylogaea oryzae strain JCM16910.</title>
        <authorList>
            <person name="Asakawa S."/>
        </authorList>
    </citation>
    <scope>NUCLEOTIDE SEQUENCE</scope>
    <source>
        <strain evidence="4">E10</strain>
    </source>
</reference>
<keyword evidence="5" id="KW-1185">Reference proteome</keyword>
<feature type="region of interest" description="Disordered" evidence="2">
    <location>
        <begin position="26"/>
        <end position="46"/>
    </location>
</feature>
<keyword evidence="1" id="KW-0175">Coiled coil</keyword>
<evidence type="ECO:0000256" key="3">
    <source>
        <dbReference type="SAM" id="SignalP"/>
    </source>
</evidence>
<dbReference type="AlphaFoldDB" id="A0A8D4VM10"/>
<evidence type="ECO:0000313" key="5">
    <source>
        <dbReference type="Proteomes" id="UP000824988"/>
    </source>
</evidence>
<evidence type="ECO:0000256" key="2">
    <source>
        <dbReference type="SAM" id="MobiDB-lite"/>
    </source>
</evidence>
<feature type="signal peptide" evidence="3">
    <location>
        <begin position="1"/>
        <end position="23"/>
    </location>
</feature>
<organism evidence="4 5">
    <name type="scientific">Methylogaea oryzae</name>
    <dbReference type="NCBI Taxonomy" id="1295382"/>
    <lineage>
        <taxon>Bacteria</taxon>
        <taxon>Pseudomonadati</taxon>
        <taxon>Pseudomonadota</taxon>
        <taxon>Gammaproteobacteria</taxon>
        <taxon>Methylococcales</taxon>
        <taxon>Methylococcaceae</taxon>
        <taxon>Methylogaea</taxon>
    </lineage>
</organism>
<evidence type="ECO:0000313" key="4">
    <source>
        <dbReference type="EMBL" id="BBL70295.1"/>
    </source>
</evidence>
<proteinExistence type="predicted"/>
<protein>
    <submittedName>
        <fullName evidence="4">Uncharacterized protein</fullName>
    </submittedName>
</protein>
<gene>
    <name evidence="4" type="ORF">MoryE10_09010</name>
</gene>
<dbReference type="Proteomes" id="UP000824988">
    <property type="component" value="Chromosome"/>
</dbReference>
<feature type="chain" id="PRO_5034147158" evidence="3">
    <location>
        <begin position="24"/>
        <end position="133"/>
    </location>
</feature>
<feature type="compositionally biased region" description="Low complexity" evidence="2">
    <location>
        <begin position="110"/>
        <end position="121"/>
    </location>
</feature>
<sequence>MRRLTNTTAALICSALMALPAFAEEKPAAPPAPPPGPGGMGEMKHEQGMGMMRGMDQKPMDAMLRQMQEHQIKMHDLLHQIREAKDEKQRERLKEEQRNLMKDHMENMRGHGPMMQQHPPMQGMPPPGDKPSN</sequence>
<feature type="coiled-coil region" evidence="1">
    <location>
        <begin position="60"/>
        <end position="103"/>
    </location>
</feature>
<feature type="compositionally biased region" description="Pro residues" evidence="2">
    <location>
        <begin position="28"/>
        <end position="37"/>
    </location>
</feature>